<name>A0A150PU80_SORCE</name>
<evidence type="ECO:0000313" key="8">
    <source>
        <dbReference type="EMBL" id="KYF59232.1"/>
    </source>
</evidence>
<feature type="non-terminal residue" evidence="8">
    <location>
        <position position="662"/>
    </location>
</feature>
<reference evidence="8 9" key="1">
    <citation type="submission" date="2014-02" db="EMBL/GenBank/DDBJ databases">
        <title>The small core and large imbalanced accessory genome model reveals a collaborative survival strategy of Sorangium cellulosum strains in nature.</title>
        <authorList>
            <person name="Han K."/>
            <person name="Peng R."/>
            <person name="Blom J."/>
            <person name="Li Y.-Z."/>
        </authorList>
    </citation>
    <scope>NUCLEOTIDE SEQUENCE [LARGE SCALE GENOMIC DNA]</scope>
    <source>
        <strain evidence="8 9">So0157-25</strain>
    </source>
</reference>
<dbReference type="InterPro" id="IPR013656">
    <property type="entry name" value="PAS_4"/>
</dbReference>
<evidence type="ECO:0000256" key="2">
    <source>
        <dbReference type="ARBA" id="ARBA00012438"/>
    </source>
</evidence>
<dbReference type="GO" id="GO:0000155">
    <property type="term" value="F:phosphorelay sensor kinase activity"/>
    <property type="evidence" value="ECO:0007669"/>
    <property type="project" value="InterPro"/>
</dbReference>
<keyword evidence="8" id="KW-0808">Transferase</keyword>
<dbReference type="NCBIfam" id="TIGR00229">
    <property type="entry name" value="sensory_box"/>
    <property type="match status" value="3"/>
</dbReference>
<dbReference type="SUPFAM" id="SSF47384">
    <property type="entry name" value="Homodimeric domain of signal transducing histidine kinase"/>
    <property type="match status" value="1"/>
</dbReference>
<dbReference type="PROSITE" id="PS50109">
    <property type="entry name" value="HIS_KIN"/>
    <property type="match status" value="1"/>
</dbReference>
<evidence type="ECO:0000256" key="1">
    <source>
        <dbReference type="ARBA" id="ARBA00000085"/>
    </source>
</evidence>
<dbReference type="PANTHER" id="PTHR43547:SF2">
    <property type="entry name" value="HYBRID SIGNAL TRANSDUCTION HISTIDINE KINASE C"/>
    <property type="match status" value="1"/>
</dbReference>
<evidence type="ECO:0000256" key="3">
    <source>
        <dbReference type="ARBA" id="ARBA00022553"/>
    </source>
</evidence>
<dbReference type="Gene3D" id="3.30.565.10">
    <property type="entry name" value="Histidine kinase-like ATPase, C-terminal domain"/>
    <property type="match status" value="1"/>
</dbReference>
<dbReference type="Gene3D" id="3.30.450.20">
    <property type="entry name" value="PAS domain"/>
    <property type="match status" value="3"/>
</dbReference>
<dbReference type="EC" id="2.7.13.3" evidence="2"/>
<dbReference type="InterPro" id="IPR001610">
    <property type="entry name" value="PAC"/>
</dbReference>
<feature type="domain" description="PAS" evidence="6">
    <location>
        <begin position="149"/>
        <end position="208"/>
    </location>
</feature>
<dbReference type="Gene3D" id="1.10.287.130">
    <property type="match status" value="1"/>
</dbReference>
<organism evidence="8 9">
    <name type="scientific">Sorangium cellulosum</name>
    <name type="common">Polyangium cellulosum</name>
    <dbReference type="NCBI Taxonomy" id="56"/>
    <lineage>
        <taxon>Bacteria</taxon>
        <taxon>Pseudomonadati</taxon>
        <taxon>Myxococcota</taxon>
        <taxon>Polyangia</taxon>
        <taxon>Polyangiales</taxon>
        <taxon>Polyangiaceae</taxon>
        <taxon>Sorangium</taxon>
    </lineage>
</organism>
<dbReference type="EMBL" id="JELY01000480">
    <property type="protein sequence ID" value="KYF59232.1"/>
    <property type="molecule type" value="Genomic_DNA"/>
</dbReference>
<dbReference type="SUPFAM" id="SSF55874">
    <property type="entry name" value="ATPase domain of HSP90 chaperone/DNA topoisomerase II/histidine kinase"/>
    <property type="match status" value="1"/>
</dbReference>
<dbReference type="Proteomes" id="UP000075420">
    <property type="component" value="Unassembled WGS sequence"/>
</dbReference>
<feature type="domain" description="PAS" evidence="6">
    <location>
        <begin position="16"/>
        <end position="64"/>
    </location>
</feature>
<dbReference type="Pfam" id="PF08447">
    <property type="entry name" value="PAS_3"/>
    <property type="match status" value="2"/>
</dbReference>
<feature type="domain" description="Histidine kinase" evidence="5">
    <location>
        <begin position="448"/>
        <end position="662"/>
    </location>
</feature>
<dbReference type="InterPro" id="IPR035965">
    <property type="entry name" value="PAS-like_dom_sf"/>
</dbReference>
<dbReference type="PANTHER" id="PTHR43547">
    <property type="entry name" value="TWO-COMPONENT HISTIDINE KINASE"/>
    <property type="match status" value="1"/>
</dbReference>
<comment type="catalytic activity">
    <reaction evidence="1">
        <text>ATP + protein L-histidine = ADP + protein N-phospho-L-histidine.</text>
        <dbReference type="EC" id="2.7.13.3"/>
    </reaction>
</comment>
<evidence type="ECO:0000256" key="4">
    <source>
        <dbReference type="SAM" id="Coils"/>
    </source>
</evidence>
<keyword evidence="3" id="KW-0597">Phosphoprotein</keyword>
<dbReference type="Pfam" id="PF08448">
    <property type="entry name" value="PAS_4"/>
    <property type="match status" value="1"/>
</dbReference>
<dbReference type="PROSITE" id="PS50113">
    <property type="entry name" value="PAC"/>
    <property type="match status" value="1"/>
</dbReference>
<dbReference type="CDD" id="cd00082">
    <property type="entry name" value="HisKA"/>
    <property type="match status" value="1"/>
</dbReference>
<dbReference type="AlphaFoldDB" id="A0A150PU80"/>
<dbReference type="InterPro" id="IPR000700">
    <property type="entry name" value="PAS-assoc_C"/>
</dbReference>
<keyword evidence="8" id="KW-0418">Kinase</keyword>
<dbReference type="FunFam" id="3.30.565.10:FF:000010">
    <property type="entry name" value="Sensor histidine kinase RcsC"/>
    <property type="match status" value="1"/>
</dbReference>
<dbReference type="InterPro" id="IPR004358">
    <property type="entry name" value="Sig_transdc_His_kin-like_C"/>
</dbReference>
<proteinExistence type="predicted"/>
<dbReference type="InterPro" id="IPR000014">
    <property type="entry name" value="PAS"/>
</dbReference>
<comment type="caution">
    <text evidence="8">The sequence shown here is derived from an EMBL/GenBank/DDBJ whole genome shotgun (WGS) entry which is preliminary data.</text>
</comment>
<dbReference type="CDD" id="cd16922">
    <property type="entry name" value="HATPase_EvgS-ArcB-TorS-like"/>
    <property type="match status" value="1"/>
</dbReference>
<dbReference type="PRINTS" id="PR00344">
    <property type="entry name" value="BCTRLSENSOR"/>
</dbReference>
<feature type="domain" description="PAS" evidence="6">
    <location>
        <begin position="302"/>
        <end position="347"/>
    </location>
</feature>
<dbReference type="Pfam" id="PF00512">
    <property type="entry name" value="HisKA"/>
    <property type="match status" value="1"/>
</dbReference>
<feature type="domain" description="PAC" evidence="7">
    <location>
        <begin position="221"/>
        <end position="273"/>
    </location>
</feature>
<dbReference type="InterPro" id="IPR013655">
    <property type="entry name" value="PAS_fold_3"/>
</dbReference>
<dbReference type="PROSITE" id="PS50112">
    <property type="entry name" value="PAS"/>
    <property type="match status" value="3"/>
</dbReference>
<keyword evidence="4" id="KW-0175">Coiled coil</keyword>
<dbReference type="InterPro" id="IPR003661">
    <property type="entry name" value="HisK_dim/P_dom"/>
</dbReference>
<evidence type="ECO:0000313" key="9">
    <source>
        <dbReference type="Proteomes" id="UP000075420"/>
    </source>
</evidence>
<evidence type="ECO:0000259" key="5">
    <source>
        <dbReference type="PROSITE" id="PS50109"/>
    </source>
</evidence>
<feature type="coiled-coil region" evidence="4">
    <location>
        <begin position="264"/>
        <end position="312"/>
    </location>
</feature>
<dbReference type="SMART" id="SM00387">
    <property type="entry name" value="HATPase_c"/>
    <property type="match status" value="1"/>
</dbReference>
<dbReference type="InterPro" id="IPR036890">
    <property type="entry name" value="HATPase_C_sf"/>
</dbReference>
<dbReference type="InterPro" id="IPR005467">
    <property type="entry name" value="His_kinase_dom"/>
</dbReference>
<dbReference type="CDD" id="cd00130">
    <property type="entry name" value="PAS"/>
    <property type="match status" value="3"/>
</dbReference>
<dbReference type="InterPro" id="IPR003594">
    <property type="entry name" value="HATPase_dom"/>
</dbReference>
<gene>
    <name evidence="8" type="ORF">BE08_02555</name>
</gene>
<dbReference type="SMART" id="SM00388">
    <property type="entry name" value="HisKA"/>
    <property type="match status" value="1"/>
</dbReference>
<dbReference type="SMART" id="SM00086">
    <property type="entry name" value="PAC"/>
    <property type="match status" value="2"/>
</dbReference>
<dbReference type="SUPFAM" id="SSF55785">
    <property type="entry name" value="PYP-like sensor domain (PAS domain)"/>
    <property type="match status" value="3"/>
</dbReference>
<accession>A0A150PU80</accession>
<dbReference type="SMART" id="SM00091">
    <property type="entry name" value="PAS"/>
    <property type="match status" value="3"/>
</dbReference>
<dbReference type="Pfam" id="PF02518">
    <property type="entry name" value="HATPase_c"/>
    <property type="match status" value="1"/>
</dbReference>
<evidence type="ECO:0000259" key="6">
    <source>
        <dbReference type="PROSITE" id="PS50112"/>
    </source>
</evidence>
<dbReference type="InterPro" id="IPR036097">
    <property type="entry name" value="HisK_dim/P_sf"/>
</dbReference>
<protein>
    <recommendedName>
        <fullName evidence="2">histidine kinase</fullName>
        <ecNumber evidence="2">2.7.13.3</ecNumber>
    </recommendedName>
</protein>
<evidence type="ECO:0000259" key="7">
    <source>
        <dbReference type="PROSITE" id="PS50113"/>
    </source>
</evidence>
<sequence>MRASGRGSAQLDASTGRFVRVSDALCRLLGYSERELLQRKLPDLALPEDRAGTTAALSPLLEAGADDLTFEVRCRCKDGGARRLQVTGVLVRDVREQPARAVLFVEDIGDGGRSEEQPLAEREAVEEGGYALALDVTALRRIEDTFRQGERIFRAIGDSIDYGIWVSDREGRNLYASGAFLRMAGMTQAQCTGDGWIAALHPDDRHKLAIFERCVETGEPFEEELRYIGADGAVHPVVNRGVPVRDERDEITCWVGLCLDVSRLKRTEEALRESERRLRAALDEAQRVIAERERLAVELRRSERQLASVMENSPDVIFRLDLEMRCLFVTSAVEAITGRPPAHYIGRGGAETALPADLCEASDAACREARATGKQQRIEFAIGERRFRTRFIPELGPDGAVESFLGICEDVTAERLAAEERQKLLESERAARDEAERVSRVKDDFVATLSHELRSPINAILGWARILRNRAHDPQALARGIEVIERNARLQSDMVSELLDMSRIVSGKLRLDVSPFDLPSVIQSAIESIKLAADAKGIEVASRLDPEAAALRGDPARIHQVVWNLLSNAVKFTPSGGRIDVALRRAGAFAEVTVTDTGAGIAPQFLPHLFERFRQADASSTRQYGGLGIGLSIVKHLVELHGGAVAVASAGEGKGAAFTVRL</sequence>